<keyword evidence="1" id="KW-0812">Transmembrane</keyword>
<keyword evidence="1" id="KW-1133">Transmembrane helix</keyword>
<dbReference type="Proteomes" id="UP000310506">
    <property type="component" value="Unassembled WGS sequence"/>
</dbReference>
<proteinExistence type="predicted"/>
<evidence type="ECO:0000313" key="2">
    <source>
        <dbReference type="EMBL" id="THB60054.1"/>
    </source>
</evidence>
<evidence type="ECO:0008006" key="4">
    <source>
        <dbReference type="Google" id="ProtNLM"/>
    </source>
</evidence>
<reference evidence="2 3" key="1">
    <citation type="submission" date="2019-01" db="EMBL/GenBank/DDBJ databases">
        <title>Vagococcus silagei sp. nov. isolated from brewer's grain.</title>
        <authorList>
            <person name="Guu J.-R."/>
        </authorList>
    </citation>
    <scope>NUCLEOTIDE SEQUENCE [LARGE SCALE GENOMIC DNA]</scope>
    <source>
        <strain evidence="2 3">2B-2</strain>
    </source>
</reference>
<dbReference type="OrthoDB" id="9995917at2"/>
<organism evidence="2 3">
    <name type="scientific">Vagococcus silagei</name>
    <dbReference type="NCBI Taxonomy" id="2508885"/>
    <lineage>
        <taxon>Bacteria</taxon>
        <taxon>Bacillati</taxon>
        <taxon>Bacillota</taxon>
        <taxon>Bacilli</taxon>
        <taxon>Lactobacillales</taxon>
        <taxon>Enterococcaceae</taxon>
        <taxon>Vagococcus</taxon>
    </lineage>
</organism>
<comment type="caution">
    <text evidence="2">The sequence shown here is derived from an EMBL/GenBank/DDBJ whole genome shotgun (WGS) entry which is preliminary data.</text>
</comment>
<feature type="transmembrane region" description="Helical" evidence="1">
    <location>
        <begin position="78"/>
        <end position="95"/>
    </location>
</feature>
<feature type="transmembrane region" description="Helical" evidence="1">
    <location>
        <begin position="51"/>
        <end position="71"/>
    </location>
</feature>
<accession>A0A4S3AZ01</accession>
<gene>
    <name evidence="2" type="ORF">ESZ54_12390</name>
</gene>
<keyword evidence="1" id="KW-0472">Membrane</keyword>
<dbReference type="EMBL" id="SDGV01000047">
    <property type="protein sequence ID" value="THB60054.1"/>
    <property type="molecule type" value="Genomic_DNA"/>
</dbReference>
<evidence type="ECO:0000256" key="1">
    <source>
        <dbReference type="SAM" id="Phobius"/>
    </source>
</evidence>
<evidence type="ECO:0000313" key="3">
    <source>
        <dbReference type="Proteomes" id="UP000310506"/>
    </source>
</evidence>
<sequence>MQFLLITITAFCLLASIQMVTPNSLWSDVTYFFRQDKKAYLNFSNRLRGKQLLYSSGFFFVLFLINFMIPIKVNETKFAMAFLILIILLELRVQVKWQQHIKHEAK</sequence>
<dbReference type="RefSeq" id="WP_136137965.1">
    <property type="nucleotide sequence ID" value="NZ_SDGV01000047.1"/>
</dbReference>
<name>A0A4S3AZ01_9ENTE</name>
<dbReference type="AlphaFoldDB" id="A0A4S3AZ01"/>
<protein>
    <recommendedName>
        <fullName evidence="4">SdpI family protein</fullName>
    </recommendedName>
</protein>
<keyword evidence="3" id="KW-1185">Reference proteome</keyword>